<evidence type="ECO:0000256" key="4">
    <source>
        <dbReference type="ARBA" id="ARBA00022833"/>
    </source>
</evidence>
<dbReference type="GO" id="GO:0008270">
    <property type="term" value="F:zinc ion binding"/>
    <property type="evidence" value="ECO:0007669"/>
    <property type="project" value="TreeGrafter"/>
</dbReference>
<protein>
    <submittedName>
        <fullName evidence="6">Amidohydrolase family</fullName>
    </submittedName>
</protein>
<accession>A0AAW1HUN3</accession>
<feature type="domain" description="Amidohydrolase-related" evidence="5">
    <location>
        <begin position="7"/>
        <end position="87"/>
    </location>
</feature>
<proteinExistence type="predicted"/>
<evidence type="ECO:0000256" key="3">
    <source>
        <dbReference type="ARBA" id="ARBA00022801"/>
    </source>
</evidence>
<comment type="cofactor">
    <cofactor evidence="1">
        <name>Zn(2+)</name>
        <dbReference type="ChEBI" id="CHEBI:29105"/>
    </cofactor>
</comment>
<dbReference type="InterPro" id="IPR011059">
    <property type="entry name" value="Metal-dep_hydrolase_composite"/>
</dbReference>
<dbReference type="AlphaFoldDB" id="A0AAW1HUN3"/>
<dbReference type="SUPFAM" id="SSF51338">
    <property type="entry name" value="Composite domain of metallo-dependent hydrolases"/>
    <property type="match status" value="1"/>
</dbReference>
<keyword evidence="2" id="KW-0479">Metal-binding</keyword>
<comment type="caution">
    <text evidence="6">The sequence shown here is derived from an EMBL/GenBank/DDBJ whole genome shotgun (WGS) entry which is preliminary data.</text>
</comment>
<dbReference type="Gene3D" id="2.30.40.10">
    <property type="entry name" value="Urease, subunit C, domain 1"/>
    <property type="match status" value="1"/>
</dbReference>
<dbReference type="InterPro" id="IPR006680">
    <property type="entry name" value="Amidohydro-rel"/>
</dbReference>
<dbReference type="Proteomes" id="UP001458880">
    <property type="component" value="Unassembled WGS sequence"/>
</dbReference>
<evidence type="ECO:0000256" key="1">
    <source>
        <dbReference type="ARBA" id="ARBA00001947"/>
    </source>
</evidence>
<keyword evidence="7" id="KW-1185">Reference proteome</keyword>
<evidence type="ECO:0000256" key="2">
    <source>
        <dbReference type="ARBA" id="ARBA00022723"/>
    </source>
</evidence>
<keyword evidence="3" id="KW-0378">Hydrolase</keyword>
<keyword evidence="4" id="KW-0862">Zinc</keyword>
<evidence type="ECO:0000313" key="7">
    <source>
        <dbReference type="Proteomes" id="UP001458880"/>
    </source>
</evidence>
<organism evidence="6 7">
    <name type="scientific">Popillia japonica</name>
    <name type="common">Japanese beetle</name>
    <dbReference type="NCBI Taxonomy" id="7064"/>
    <lineage>
        <taxon>Eukaryota</taxon>
        <taxon>Metazoa</taxon>
        <taxon>Ecdysozoa</taxon>
        <taxon>Arthropoda</taxon>
        <taxon>Hexapoda</taxon>
        <taxon>Insecta</taxon>
        <taxon>Pterygota</taxon>
        <taxon>Neoptera</taxon>
        <taxon>Endopterygota</taxon>
        <taxon>Coleoptera</taxon>
        <taxon>Polyphaga</taxon>
        <taxon>Scarabaeiformia</taxon>
        <taxon>Scarabaeidae</taxon>
        <taxon>Rutelinae</taxon>
        <taxon>Popillia</taxon>
    </lineage>
</organism>
<name>A0AAW1HUN3_POPJA</name>
<gene>
    <name evidence="6" type="ORF">QE152_g39061</name>
</gene>
<evidence type="ECO:0000259" key="5">
    <source>
        <dbReference type="Pfam" id="PF01979"/>
    </source>
</evidence>
<dbReference type="PANTHER" id="PTHR11271">
    <property type="entry name" value="GUANINE DEAMINASE"/>
    <property type="match status" value="1"/>
</dbReference>
<dbReference type="PANTHER" id="PTHR11271:SF6">
    <property type="entry name" value="GUANINE DEAMINASE"/>
    <property type="match status" value="1"/>
</dbReference>
<sequence length="90" mass="10060">MTKENYTPLTYKDVFYMATLGGAKALSLDHKIGNFEVGKEFDALIVDMNARNAAADYFDNCNALELLQKFIFLGDDRNVITVYVAGVKVK</sequence>
<dbReference type="GO" id="GO:0008892">
    <property type="term" value="F:guanine deaminase activity"/>
    <property type="evidence" value="ECO:0007669"/>
    <property type="project" value="TreeGrafter"/>
</dbReference>
<dbReference type="EMBL" id="JASPKY010000892">
    <property type="protein sequence ID" value="KAK9680477.1"/>
    <property type="molecule type" value="Genomic_DNA"/>
</dbReference>
<dbReference type="GO" id="GO:0005829">
    <property type="term" value="C:cytosol"/>
    <property type="evidence" value="ECO:0007669"/>
    <property type="project" value="TreeGrafter"/>
</dbReference>
<dbReference type="InterPro" id="IPR051607">
    <property type="entry name" value="Metallo-dep_hydrolases"/>
</dbReference>
<dbReference type="Pfam" id="PF01979">
    <property type="entry name" value="Amidohydro_1"/>
    <property type="match status" value="1"/>
</dbReference>
<dbReference type="Gene3D" id="3.20.20.140">
    <property type="entry name" value="Metal-dependent hydrolases"/>
    <property type="match status" value="1"/>
</dbReference>
<evidence type="ECO:0000313" key="6">
    <source>
        <dbReference type="EMBL" id="KAK9680477.1"/>
    </source>
</evidence>
<dbReference type="GO" id="GO:0046098">
    <property type="term" value="P:guanine metabolic process"/>
    <property type="evidence" value="ECO:0007669"/>
    <property type="project" value="TreeGrafter"/>
</dbReference>
<reference evidence="6 7" key="1">
    <citation type="journal article" date="2024" name="BMC Genomics">
        <title>De novo assembly and annotation of Popillia japonica's genome with initial clues to its potential as an invasive pest.</title>
        <authorList>
            <person name="Cucini C."/>
            <person name="Boschi S."/>
            <person name="Funari R."/>
            <person name="Cardaioli E."/>
            <person name="Iannotti N."/>
            <person name="Marturano G."/>
            <person name="Paoli F."/>
            <person name="Bruttini M."/>
            <person name="Carapelli A."/>
            <person name="Frati F."/>
            <person name="Nardi F."/>
        </authorList>
    </citation>
    <scope>NUCLEOTIDE SEQUENCE [LARGE SCALE GENOMIC DNA]</scope>
    <source>
        <strain evidence="6">DMR45628</strain>
    </source>
</reference>